<protein>
    <recommendedName>
        <fullName evidence="4">Tumor protein p53-inducible nuclear protein 2</fullName>
    </recommendedName>
</protein>
<feature type="region of interest" description="Disordered" evidence="1">
    <location>
        <begin position="12"/>
        <end position="116"/>
    </location>
</feature>
<feature type="compositionally biased region" description="Polar residues" evidence="1">
    <location>
        <begin position="37"/>
        <end position="56"/>
    </location>
</feature>
<dbReference type="EMBL" id="JAUPFM010000001">
    <property type="protein sequence ID" value="KAK2862520.1"/>
    <property type="molecule type" value="Genomic_DNA"/>
</dbReference>
<evidence type="ECO:0008006" key="4">
    <source>
        <dbReference type="Google" id="ProtNLM"/>
    </source>
</evidence>
<dbReference type="Proteomes" id="UP001187415">
    <property type="component" value="Unassembled WGS sequence"/>
</dbReference>
<accession>A0AA88TDM1</accession>
<reference evidence="2" key="1">
    <citation type="submission" date="2023-07" db="EMBL/GenBank/DDBJ databases">
        <title>Chromosome-level Genome Assembly of Striped Snakehead (Channa striata).</title>
        <authorList>
            <person name="Liu H."/>
        </authorList>
    </citation>
    <scope>NUCLEOTIDE SEQUENCE</scope>
    <source>
        <strain evidence="2">Gz</strain>
        <tissue evidence="2">Muscle</tissue>
    </source>
</reference>
<sequence length="151" mass="16795">MFKTLTRLLFGAQEETPDAFKSGEEVEGGWLVVSHQEAASSENQDSQTDPKPSNSAPHGDTVANIETNTRELDPEPEVPTSSFTSRAISGSSSQPKNLAEATQSTCIQKSKAWTDRHHTSRNAFQRQNRIRQGVHHQSFYLQQPGHRNLSH</sequence>
<gene>
    <name evidence="2" type="ORF">Q5P01_002053</name>
</gene>
<evidence type="ECO:0000313" key="2">
    <source>
        <dbReference type="EMBL" id="KAK2862520.1"/>
    </source>
</evidence>
<feature type="compositionally biased region" description="Polar residues" evidence="1">
    <location>
        <begin position="79"/>
        <end position="108"/>
    </location>
</feature>
<dbReference type="AlphaFoldDB" id="A0AA88TDM1"/>
<evidence type="ECO:0000313" key="3">
    <source>
        <dbReference type="Proteomes" id="UP001187415"/>
    </source>
</evidence>
<evidence type="ECO:0000256" key="1">
    <source>
        <dbReference type="SAM" id="MobiDB-lite"/>
    </source>
</evidence>
<comment type="caution">
    <text evidence="2">The sequence shown here is derived from an EMBL/GenBank/DDBJ whole genome shotgun (WGS) entry which is preliminary data.</text>
</comment>
<name>A0AA88TDM1_CHASR</name>
<keyword evidence="3" id="KW-1185">Reference proteome</keyword>
<organism evidence="2 3">
    <name type="scientific">Channa striata</name>
    <name type="common">Snakehead murrel</name>
    <name type="synonym">Ophicephalus striatus</name>
    <dbReference type="NCBI Taxonomy" id="64152"/>
    <lineage>
        <taxon>Eukaryota</taxon>
        <taxon>Metazoa</taxon>
        <taxon>Chordata</taxon>
        <taxon>Craniata</taxon>
        <taxon>Vertebrata</taxon>
        <taxon>Euteleostomi</taxon>
        <taxon>Actinopterygii</taxon>
        <taxon>Neopterygii</taxon>
        <taxon>Teleostei</taxon>
        <taxon>Neoteleostei</taxon>
        <taxon>Acanthomorphata</taxon>
        <taxon>Anabantaria</taxon>
        <taxon>Anabantiformes</taxon>
        <taxon>Channoidei</taxon>
        <taxon>Channidae</taxon>
        <taxon>Channa</taxon>
    </lineage>
</organism>
<proteinExistence type="predicted"/>